<dbReference type="PANTHER" id="PTHR35368:SF1">
    <property type="entry name" value="HYDROPEROXIDE REDUCTASE"/>
    <property type="match status" value="1"/>
</dbReference>
<protein>
    <submittedName>
        <fullName evidence="1">OsmC family peroxiredoxin</fullName>
    </submittedName>
</protein>
<dbReference type="Pfam" id="PF02566">
    <property type="entry name" value="OsmC"/>
    <property type="match status" value="1"/>
</dbReference>
<organism evidence="1 2">
    <name type="scientific">Senegalia massiliensis</name>
    <dbReference type="NCBI Taxonomy" id="1720316"/>
    <lineage>
        <taxon>Bacteria</taxon>
        <taxon>Bacillati</taxon>
        <taxon>Bacillota</taxon>
        <taxon>Clostridia</taxon>
        <taxon>Eubacteriales</taxon>
        <taxon>Clostridiaceae</taxon>
        <taxon>Senegalia</taxon>
    </lineage>
</organism>
<dbReference type="Gene3D" id="3.30.300.20">
    <property type="match status" value="1"/>
</dbReference>
<evidence type="ECO:0000313" key="1">
    <source>
        <dbReference type="EMBL" id="NBI07135.1"/>
    </source>
</evidence>
<dbReference type="SUPFAM" id="SSF82784">
    <property type="entry name" value="OsmC-like"/>
    <property type="match status" value="1"/>
</dbReference>
<sequence length="146" mass="15968">MAIEVAKTTSHLLEGVKVESTAREFKMILDEPEDGGGTNSGMNPVEALLCALGSCQSIITKMMAKDMGIEIEDIKIEIEGKLDTEGFQGNTKIRPGLSNIKSNFIIKSNEPEEKINEMMKRVKQFCPVGDTISNGTDLAVKYSVKK</sequence>
<dbReference type="Proteomes" id="UP000467132">
    <property type="component" value="Unassembled WGS sequence"/>
</dbReference>
<dbReference type="InterPro" id="IPR036102">
    <property type="entry name" value="OsmC/Ohrsf"/>
</dbReference>
<dbReference type="PANTHER" id="PTHR35368">
    <property type="entry name" value="HYDROPEROXIDE REDUCTASE"/>
    <property type="match status" value="1"/>
</dbReference>
<dbReference type="InterPro" id="IPR015946">
    <property type="entry name" value="KH_dom-like_a/b"/>
</dbReference>
<dbReference type="RefSeq" id="WP_160197600.1">
    <property type="nucleotide sequence ID" value="NZ_QXXA01000010.1"/>
</dbReference>
<name>A0A845QXB9_9CLOT</name>
<dbReference type="InterPro" id="IPR003718">
    <property type="entry name" value="OsmC/Ohr_fam"/>
</dbReference>
<dbReference type="OrthoDB" id="1433018at2"/>
<dbReference type="EMBL" id="QXXA01000010">
    <property type="protein sequence ID" value="NBI07135.1"/>
    <property type="molecule type" value="Genomic_DNA"/>
</dbReference>
<comment type="caution">
    <text evidence="1">The sequence shown here is derived from an EMBL/GenBank/DDBJ whole genome shotgun (WGS) entry which is preliminary data.</text>
</comment>
<gene>
    <name evidence="1" type="ORF">D3Z33_09755</name>
</gene>
<accession>A0A845QXB9</accession>
<evidence type="ECO:0000313" key="2">
    <source>
        <dbReference type="Proteomes" id="UP000467132"/>
    </source>
</evidence>
<keyword evidence="2" id="KW-1185">Reference proteome</keyword>
<reference evidence="1 2" key="1">
    <citation type="submission" date="2018-08" db="EMBL/GenBank/DDBJ databases">
        <title>Murine metabolic-syndrome-specific gut microbial biobank.</title>
        <authorList>
            <person name="Liu C."/>
        </authorList>
    </citation>
    <scope>NUCLEOTIDE SEQUENCE [LARGE SCALE GENOMIC DNA]</scope>
    <source>
        <strain evidence="1 2">583</strain>
    </source>
</reference>
<dbReference type="AlphaFoldDB" id="A0A845QXB9"/>
<dbReference type="InterPro" id="IPR052924">
    <property type="entry name" value="OsmC/Ohr_hydroprdx_reductase"/>
</dbReference>
<proteinExistence type="predicted"/>